<accession>A0A067PYF3</accession>
<dbReference type="OrthoDB" id="3647at2759"/>
<evidence type="ECO:0000256" key="2">
    <source>
        <dbReference type="SAM" id="MobiDB-lite"/>
    </source>
</evidence>
<sequence length="260" mass="28661">MCSAHTHSHGEHCSHGHHDHSQSPGAGHHHHDHHNPGEPPHTGSYAERNKEYFDTKAAVYDDLPGTQALLQSLSAAMRKVYNFDENTTTLLDFACGTGLLSRNLAAHTKSIVGADISQGMVDQYNLRVSNQGIAPEEMKAIRVELKGQEGELDGAKFDVVACSMAYHHFESIESITKILTFFLKPGGVLLVGDILNSGGDFVFHKDEKAHHYVPHKSGFTSDEMKKVFEDAGLKEFVFEQVTVMKKDGQDIPIFLARGTK</sequence>
<feature type="compositionally biased region" description="Basic and acidic residues" evidence="2">
    <location>
        <begin position="8"/>
        <end position="21"/>
    </location>
</feature>
<dbReference type="CDD" id="cd02440">
    <property type="entry name" value="AdoMet_MTases"/>
    <property type="match status" value="1"/>
</dbReference>
<dbReference type="SUPFAM" id="SSF53335">
    <property type="entry name" value="S-adenosyl-L-methionine-dependent methyltransferases"/>
    <property type="match status" value="1"/>
</dbReference>
<dbReference type="HOGENOM" id="CLU_037990_1_1_1"/>
<dbReference type="PANTHER" id="PTHR43861">
    <property type="entry name" value="TRANS-ACONITATE 2-METHYLTRANSFERASE-RELATED"/>
    <property type="match status" value="1"/>
</dbReference>
<dbReference type="AlphaFoldDB" id="A0A067PYF3"/>
<feature type="region of interest" description="Disordered" evidence="2">
    <location>
        <begin position="1"/>
        <end position="46"/>
    </location>
</feature>
<dbReference type="GO" id="GO:0016740">
    <property type="term" value="F:transferase activity"/>
    <property type="evidence" value="ECO:0007669"/>
    <property type="project" value="UniProtKB-KW"/>
</dbReference>
<dbReference type="Proteomes" id="UP000027265">
    <property type="component" value="Unassembled WGS sequence"/>
</dbReference>
<dbReference type="EMBL" id="KL197715">
    <property type="protein sequence ID" value="KDQ59749.1"/>
    <property type="molecule type" value="Genomic_DNA"/>
</dbReference>
<dbReference type="STRING" id="933084.A0A067PYF3"/>
<evidence type="ECO:0000256" key="1">
    <source>
        <dbReference type="ARBA" id="ARBA00022679"/>
    </source>
</evidence>
<keyword evidence="1" id="KW-0808">Transferase</keyword>
<dbReference type="Pfam" id="PF13489">
    <property type="entry name" value="Methyltransf_23"/>
    <property type="match status" value="1"/>
</dbReference>
<dbReference type="PANTHER" id="PTHR43861:SF3">
    <property type="entry name" value="PUTATIVE (AFU_ORTHOLOGUE AFUA_2G14390)-RELATED"/>
    <property type="match status" value="1"/>
</dbReference>
<dbReference type="Gene3D" id="3.40.50.150">
    <property type="entry name" value="Vaccinia Virus protein VP39"/>
    <property type="match status" value="1"/>
</dbReference>
<protein>
    <recommendedName>
        <fullName evidence="5">Methyltransferase domain-containing protein</fullName>
    </recommendedName>
</protein>
<evidence type="ECO:0008006" key="5">
    <source>
        <dbReference type="Google" id="ProtNLM"/>
    </source>
</evidence>
<name>A0A067PYF3_9AGAM</name>
<dbReference type="InParanoid" id="A0A067PYF3"/>
<dbReference type="InterPro" id="IPR029063">
    <property type="entry name" value="SAM-dependent_MTases_sf"/>
</dbReference>
<gene>
    <name evidence="3" type="ORF">JAAARDRAFT_33321</name>
</gene>
<evidence type="ECO:0000313" key="3">
    <source>
        <dbReference type="EMBL" id="KDQ59749.1"/>
    </source>
</evidence>
<evidence type="ECO:0000313" key="4">
    <source>
        <dbReference type="Proteomes" id="UP000027265"/>
    </source>
</evidence>
<proteinExistence type="predicted"/>
<reference evidence="4" key="1">
    <citation type="journal article" date="2014" name="Proc. Natl. Acad. Sci. U.S.A.">
        <title>Extensive sampling of basidiomycete genomes demonstrates inadequacy of the white-rot/brown-rot paradigm for wood decay fungi.</title>
        <authorList>
            <person name="Riley R."/>
            <person name="Salamov A.A."/>
            <person name="Brown D.W."/>
            <person name="Nagy L.G."/>
            <person name="Floudas D."/>
            <person name="Held B.W."/>
            <person name="Levasseur A."/>
            <person name="Lombard V."/>
            <person name="Morin E."/>
            <person name="Otillar R."/>
            <person name="Lindquist E.A."/>
            <person name="Sun H."/>
            <person name="LaButti K.M."/>
            <person name="Schmutz J."/>
            <person name="Jabbour D."/>
            <person name="Luo H."/>
            <person name="Baker S.E."/>
            <person name="Pisabarro A.G."/>
            <person name="Walton J.D."/>
            <person name="Blanchette R.A."/>
            <person name="Henrissat B."/>
            <person name="Martin F."/>
            <person name="Cullen D."/>
            <person name="Hibbett D.S."/>
            <person name="Grigoriev I.V."/>
        </authorList>
    </citation>
    <scope>NUCLEOTIDE SEQUENCE [LARGE SCALE GENOMIC DNA]</scope>
    <source>
        <strain evidence="4">MUCL 33604</strain>
    </source>
</reference>
<keyword evidence="4" id="KW-1185">Reference proteome</keyword>
<organism evidence="3 4">
    <name type="scientific">Jaapia argillacea MUCL 33604</name>
    <dbReference type="NCBI Taxonomy" id="933084"/>
    <lineage>
        <taxon>Eukaryota</taxon>
        <taxon>Fungi</taxon>
        <taxon>Dikarya</taxon>
        <taxon>Basidiomycota</taxon>
        <taxon>Agaricomycotina</taxon>
        <taxon>Agaricomycetes</taxon>
        <taxon>Agaricomycetidae</taxon>
        <taxon>Jaapiales</taxon>
        <taxon>Jaapiaceae</taxon>
        <taxon>Jaapia</taxon>
    </lineage>
</organism>